<dbReference type="InterPro" id="IPR040442">
    <property type="entry name" value="Pyrv_kinase-like_dom_sf"/>
</dbReference>
<dbReference type="InterPro" id="IPR005000">
    <property type="entry name" value="Aldolase/citrate-lyase_domain"/>
</dbReference>
<feature type="domain" description="HpcH/HpaI aldolase/citrate lyase" evidence="4">
    <location>
        <begin position="22"/>
        <end position="241"/>
    </location>
</feature>
<dbReference type="RefSeq" id="WP_091944403.1">
    <property type="nucleotide sequence ID" value="NZ_FOEE01000008.1"/>
</dbReference>
<gene>
    <name evidence="5" type="ORF">SAMN05660991_02841</name>
</gene>
<dbReference type="PANTHER" id="PTHR30502">
    <property type="entry name" value="2-KETO-3-DEOXY-L-RHAMNONATE ALDOLASE"/>
    <property type="match status" value="1"/>
</dbReference>
<proteinExistence type="inferred from homology"/>
<name>A0A1H8UEN6_9ACTN</name>
<organism evidence="5 6">
    <name type="scientific">Trujillonella endophytica</name>
    <dbReference type="NCBI Taxonomy" id="673521"/>
    <lineage>
        <taxon>Bacteria</taxon>
        <taxon>Bacillati</taxon>
        <taxon>Actinomycetota</taxon>
        <taxon>Actinomycetes</taxon>
        <taxon>Geodermatophilales</taxon>
        <taxon>Geodermatophilaceae</taxon>
        <taxon>Trujillonella</taxon>
    </lineage>
</organism>
<dbReference type="GO" id="GO:0046872">
    <property type="term" value="F:metal ion binding"/>
    <property type="evidence" value="ECO:0007669"/>
    <property type="project" value="UniProtKB-KW"/>
</dbReference>
<evidence type="ECO:0000256" key="3">
    <source>
        <dbReference type="ARBA" id="ARBA00023239"/>
    </source>
</evidence>
<evidence type="ECO:0000313" key="6">
    <source>
        <dbReference type="Proteomes" id="UP000198960"/>
    </source>
</evidence>
<dbReference type="Pfam" id="PF03328">
    <property type="entry name" value="HpcH_HpaI"/>
    <property type="match status" value="1"/>
</dbReference>
<accession>A0A1H8UEN6</accession>
<evidence type="ECO:0000256" key="2">
    <source>
        <dbReference type="ARBA" id="ARBA00022723"/>
    </source>
</evidence>
<dbReference type="Gene3D" id="3.20.20.60">
    <property type="entry name" value="Phosphoenolpyruvate-binding domains"/>
    <property type="match status" value="1"/>
</dbReference>
<dbReference type="GO" id="GO:0005737">
    <property type="term" value="C:cytoplasm"/>
    <property type="evidence" value="ECO:0007669"/>
    <property type="project" value="TreeGrafter"/>
</dbReference>
<protein>
    <submittedName>
        <fullName evidence="5">4-hydroxy-2-oxoheptanedioate aldolase</fullName>
    </submittedName>
</protein>
<dbReference type="InterPro" id="IPR015813">
    <property type="entry name" value="Pyrv/PenolPyrv_kinase-like_dom"/>
</dbReference>
<keyword evidence="3" id="KW-0456">Lyase</keyword>
<dbReference type="AlphaFoldDB" id="A0A1H8UEN6"/>
<sequence length="262" mass="26392">MSDVHAVRSRLRAALASGERLTGVFVKLPSPDVLALAAAAGFDFVVVDLEHSALTDGDAIDLLRYADALGLPALVRLAQVDAPLVNRVLEAGAVGIQLSMLSSVAQREQLQAAVAYGPVGRRSVSLAHAGAGYGAAGLTGYLDAERAAPPLLVGQIECRTADPLERVVSGLDVAFVGTTDLTVALGLDPADAAAIRAEVDAVAAAARGAGVAFGGWAPRPDAADGLGLGSSRYLVVGSDLQFLGAALRAAAPSPSPSPSPES</sequence>
<dbReference type="InterPro" id="IPR050251">
    <property type="entry name" value="HpcH-HpaI_aldolase"/>
</dbReference>
<reference evidence="6" key="1">
    <citation type="submission" date="2016-10" db="EMBL/GenBank/DDBJ databases">
        <authorList>
            <person name="Varghese N."/>
            <person name="Submissions S."/>
        </authorList>
    </citation>
    <scope>NUCLEOTIDE SEQUENCE [LARGE SCALE GENOMIC DNA]</scope>
    <source>
        <strain evidence="6">DSM 45413</strain>
    </source>
</reference>
<evidence type="ECO:0000313" key="5">
    <source>
        <dbReference type="EMBL" id="SEP01675.1"/>
    </source>
</evidence>
<dbReference type="STRING" id="673521.SAMN05660991_02841"/>
<dbReference type="OrthoDB" id="3353438at2"/>
<keyword evidence="2" id="KW-0479">Metal-binding</keyword>
<dbReference type="GO" id="GO:0016832">
    <property type="term" value="F:aldehyde-lyase activity"/>
    <property type="evidence" value="ECO:0007669"/>
    <property type="project" value="TreeGrafter"/>
</dbReference>
<comment type="similarity">
    <text evidence="1">Belongs to the HpcH/HpaI aldolase family.</text>
</comment>
<dbReference type="EMBL" id="FOEE01000008">
    <property type="protein sequence ID" value="SEP01675.1"/>
    <property type="molecule type" value="Genomic_DNA"/>
</dbReference>
<dbReference type="SUPFAM" id="SSF51621">
    <property type="entry name" value="Phosphoenolpyruvate/pyruvate domain"/>
    <property type="match status" value="1"/>
</dbReference>
<evidence type="ECO:0000256" key="1">
    <source>
        <dbReference type="ARBA" id="ARBA00005568"/>
    </source>
</evidence>
<dbReference type="Proteomes" id="UP000198960">
    <property type="component" value="Unassembled WGS sequence"/>
</dbReference>
<keyword evidence="6" id="KW-1185">Reference proteome</keyword>
<evidence type="ECO:0000259" key="4">
    <source>
        <dbReference type="Pfam" id="PF03328"/>
    </source>
</evidence>
<dbReference type="PANTHER" id="PTHR30502:SF0">
    <property type="entry name" value="PHOSPHOENOLPYRUVATE CARBOXYLASE FAMILY PROTEIN"/>
    <property type="match status" value="1"/>
</dbReference>